<comment type="similarity">
    <text evidence="3">Belongs to the class-III pyridoxal-phosphate-dependent aminotransferase family.</text>
</comment>
<dbReference type="PANTHER" id="PTHR43713">
    <property type="entry name" value="GLUTAMATE-1-SEMIALDEHYDE 2,1-AMINOMUTASE"/>
    <property type="match status" value="1"/>
</dbReference>
<dbReference type="InterPro" id="IPR015422">
    <property type="entry name" value="PyrdxlP-dep_Trfase_small"/>
</dbReference>
<organism evidence="4 5">
    <name type="scientific">Mycolicibacterium peregrinum</name>
    <name type="common">Mycobacterium peregrinum</name>
    <dbReference type="NCBI Taxonomy" id="43304"/>
    <lineage>
        <taxon>Bacteria</taxon>
        <taxon>Bacillati</taxon>
        <taxon>Actinomycetota</taxon>
        <taxon>Actinomycetes</taxon>
        <taxon>Mycobacteriales</taxon>
        <taxon>Mycobacteriaceae</taxon>
        <taxon>Mycolicibacterium</taxon>
    </lineage>
</organism>
<evidence type="ECO:0000313" key="5">
    <source>
        <dbReference type="Proteomes" id="UP000093902"/>
    </source>
</evidence>
<name>A0A1A0QYL4_MYCPR</name>
<dbReference type="InterPro" id="IPR049704">
    <property type="entry name" value="Aminotrans_3_PPA_site"/>
</dbReference>
<protein>
    <recommendedName>
        <fullName evidence="6">Aminotransferase class III-fold pyridoxal phosphate-dependent enzyme</fullName>
    </recommendedName>
</protein>
<evidence type="ECO:0000313" key="4">
    <source>
        <dbReference type="EMBL" id="OBB26634.1"/>
    </source>
</evidence>
<keyword evidence="2 3" id="KW-0663">Pyridoxal phosphate</keyword>
<gene>
    <name evidence="4" type="ORF">A5792_26820</name>
</gene>
<evidence type="ECO:0000256" key="3">
    <source>
        <dbReference type="RuleBase" id="RU003560"/>
    </source>
</evidence>
<dbReference type="RefSeq" id="WP_064934519.1">
    <property type="nucleotide sequence ID" value="NZ_LZSO01000033.1"/>
</dbReference>
<evidence type="ECO:0008006" key="6">
    <source>
        <dbReference type="Google" id="ProtNLM"/>
    </source>
</evidence>
<dbReference type="OrthoDB" id="9795390at2"/>
<dbReference type="GO" id="GO:0008483">
    <property type="term" value="F:transaminase activity"/>
    <property type="evidence" value="ECO:0007669"/>
    <property type="project" value="InterPro"/>
</dbReference>
<comment type="caution">
    <text evidence="4">The sequence shown here is derived from an EMBL/GenBank/DDBJ whole genome shotgun (WGS) entry which is preliminary data.</text>
</comment>
<proteinExistence type="inferred from homology"/>
<dbReference type="InterPro" id="IPR015424">
    <property type="entry name" value="PyrdxlP-dep_Trfase"/>
</dbReference>
<accession>A0A1A0QYL4</accession>
<dbReference type="SUPFAM" id="SSF53383">
    <property type="entry name" value="PLP-dependent transferases"/>
    <property type="match status" value="1"/>
</dbReference>
<sequence length="473" mass="51333">MNPTTGTVNPQVPFTTRALMLDPAGLNRRLSELKCIGELTRRQPKTVGAVVHRARNGIHNHYVDGMPRLLPMMVAWARGAHVADLDGNQFIDLDNGRGANILGHAAPVVTDALRSALGDGLSFAAGHETETALMSLLLAAVGWAEGGFFSSSGTEATMHALKLARTYTRRPLIAMFDQCYHGHHTDVLAARLPDGTVTPSMPGVPPSVASSTIVLPYDRSAFEVIEARATELACVIVEPIRSGWPRLDREFLSGLREVTSRHGVLLVFDEVLTGFRFRFGSALDARGPTPDLASFGKVIGGGLPIGATVGRADIIEMGVTTGEHLRDMQTRTRVLGTFCGNVLSCTAGLAQLAYLRDHGDTVYATTRAAADRFAGHLQRLRVEAGFPIAIRRYESLVRPLFGTMGAEEFVDLVHPQRHAVAEYMWTYYLREAGVHLPEFLYPLFTAAHDTEVMDAVCAAITQSVEGLRRDGLL</sequence>
<dbReference type="STRING" id="43304.GCA_001403655_03736"/>
<dbReference type="AlphaFoldDB" id="A0A1A0QYL4"/>
<dbReference type="PROSITE" id="PS00600">
    <property type="entry name" value="AA_TRANSFER_CLASS_3"/>
    <property type="match status" value="1"/>
</dbReference>
<evidence type="ECO:0000256" key="1">
    <source>
        <dbReference type="ARBA" id="ARBA00001933"/>
    </source>
</evidence>
<dbReference type="Gene3D" id="3.40.640.10">
    <property type="entry name" value="Type I PLP-dependent aspartate aminotransferase-like (Major domain)"/>
    <property type="match status" value="1"/>
</dbReference>
<dbReference type="Gene3D" id="3.90.1150.10">
    <property type="entry name" value="Aspartate Aminotransferase, domain 1"/>
    <property type="match status" value="1"/>
</dbReference>
<dbReference type="Proteomes" id="UP000093902">
    <property type="component" value="Unassembled WGS sequence"/>
</dbReference>
<dbReference type="PANTHER" id="PTHR43713:SF3">
    <property type="entry name" value="GLUTAMATE-1-SEMIALDEHYDE 2,1-AMINOMUTASE 1, CHLOROPLASTIC-RELATED"/>
    <property type="match status" value="1"/>
</dbReference>
<dbReference type="InterPro" id="IPR015421">
    <property type="entry name" value="PyrdxlP-dep_Trfase_major"/>
</dbReference>
<dbReference type="InterPro" id="IPR005814">
    <property type="entry name" value="Aminotrans_3"/>
</dbReference>
<comment type="cofactor">
    <cofactor evidence="1">
        <name>pyridoxal 5'-phosphate</name>
        <dbReference type="ChEBI" id="CHEBI:597326"/>
    </cofactor>
</comment>
<dbReference type="Pfam" id="PF00202">
    <property type="entry name" value="Aminotran_3"/>
    <property type="match status" value="1"/>
</dbReference>
<evidence type="ECO:0000256" key="2">
    <source>
        <dbReference type="ARBA" id="ARBA00022898"/>
    </source>
</evidence>
<dbReference type="GO" id="GO:0030170">
    <property type="term" value="F:pyridoxal phosphate binding"/>
    <property type="evidence" value="ECO:0007669"/>
    <property type="project" value="InterPro"/>
</dbReference>
<reference evidence="5" key="1">
    <citation type="submission" date="2016-06" db="EMBL/GenBank/DDBJ databases">
        <authorList>
            <person name="Sutton G."/>
            <person name="Brinkac L."/>
            <person name="Sanka R."/>
            <person name="Adams M."/>
            <person name="Lau E."/>
            <person name="Mehaffy C."/>
            <person name="Tameris M."/>
            <person name="Hatherill M."/>
            <person name="Hanekom W."/>
            <person name="Mahomed H."/>
            <person name="Mcshane H."/>
        </authorList>
    </citation>
    <scope>NUCLEOTIDE SEQUENCE [LARGE SCALE GENOMIC DNA]</scope>
    <source>
        <strain evidence="5">852002-51209_SCH5440388</strain>
    </source>
</reference>
<dbReference type="EMBL" id="LZSO01000033">
    <property type="protein sequence ID" value="OBB26634.1"/>
    <property type="molecule type" value="Genomic_DNA"/>
</dbReference>